<evidence type="ECO:0000256" key="5">
    <source>
        <dbReference type="ARBA" id="ARBA00048780"/>
    </source>
</evidence>
<dbReference type="PANTHER" id="PTHR11808">
    <property type="entry name" value="TRANS-SULFURATION ENZYME FAMILY MEMBER"/>
    <property type="match status" value="1"/>
</dbReference>
<keyword evidence="8" id="KW-0808">Transferase</keyword>
<reference evidence="8" key="3">
    <citation type="submission" date="2020-02" db="EMBL/GenBank/DDBJ databases">
        <authorList>
            <person name="Sarangi A.N."/>
            <person name="Ghosh S."/>
            <person name="Mukherjee M."/>
            <person name="Tripathy S."/>
        </authorList>
    </citation>
    <scope>NUCLEOTIDE SEQUENCE</scope>
    <source>
        <strain evidence="8">BDU141951</strain>
    </source>
</reference>
<proteinExistence type="inferred from homology"/>
<comment type="catalytic activity">
    <reaction evidence="6">
        <text>L-methionine + H2O = methanethiol + 2-oxobutanoate + NH4(+)</text>
        <dbReference type="Rhea" id="RHEA:23800"/>
        <dbReference type="ChEBI" id="CHEBI:15377"/>
        <dbReference type="ChEBI" id="CHEBI:16007"/>
        <dbReference type="ChEBI" id="CHEBI:16763"/>
        <dbReference type="ChEBI" id="CHEBI:28938"/>
        <dbReference type="ChEBI" id="CHEBI:57844"/>
        <dbReference type="EC" id="4.4.1.11"/>
    </reaction>
    <physiologicalReaction direction="left-to-right" evidence="6">
        <dbReference type="Rhea" id="RHEA:23801"/>
    </physiologicalReaction>
</comment>
<dbReference type="CDD" id="cd00614">
    <property type="entry name" value="CGS_like"/>
    <property type="match status" value="1"/>
</dbReference>
<dbReference type="EMBL" id="JTHE02000003">
    <property type="protein sequence ID" value="NEV69485.1"/>
    <property type="molecule type" value="Genomic_DNA"/>
</dbReference>
<protein>
    <recommendedName>
        <fullName evidence="3">homocysteine desulfhydrase</fullName>
        <ecNumber evidence="3">4.4.1.2</ecNumber>
    </recommendedName>
    <alternativeName>
        <fullName evidence="4">Homocysteine desulfhydrase</fullName>
    </alternativeName>
</protein>
<organism evidence="8">
    <name type="scientific">Lyngbya confervoides BDU141951</name>
    <dbReference type="NCBI Taxonomy" id="1574623"/>
    <lineage>
        <taxon>Bacteria</taxon>
        <taxon>Bacillati</taxon>
        <taxon>Cyanobacteriota</taxon>
        <taxon>Cyanophyceae</taxon>
        <taxon>Oscillatoriophycideae</taxon>
        <taxon>Oscillatoriales</taxon>
        <taxon>Microcoleaceae</taxon>
        <taxon>Lyngbya</taxon>
    </lineage>
</organism>
<dbReference type="SUPFAM" id="SSF53383">
    <property type="entry name" value="PLP-dependent transferases"/>
    <property type="match status" value="1"/>
</dbReference>
<evidence type="ECO:0000313" key="8">
    <source>
        <dbReference type="EMBL" id="NEV69485.1"/>
    </source>
</evidence>
<dbReference type="GO" id="GO:0019346">
    <property type="term" value="P:transsulfuration"/>
    <property type="evidence" value="ECO:0007669"/>
    <property type="project" value="InterPro"/>
</dbReference>
<evidence type="ECO:0000256" key="1">
    <source>
        <dbReference type="ARBA" id="ARBA00001933"/>
    </source>
</evidence>
<dbReference type="GO" id="GO:0005737">
    <property type="term" value="C:cytoplasm"/>
    <property type="evidence" value="ECO:0007669"/>
    <property type="project" value="TreeGrafter"/>
</dbReference>
<dbReference type="GO" id="GO:0047982">
    <property type="term" value="F:homocysteine desulfhydrase activity"/>
    <property type="evidence" value="ECO:0007669"/>
    <property type="project" value="UniProtKB-EC"/>
</dbReference>
<comment type="similarity">
    <text evidence="7">Belongs to the trans-sulfuration enzymes family.</text>
</comment>
<dbReference type="FunFam" id="3.40.640.10:FF:000046">
    <property type="entry name" value="Cystathionine gamma-lyase"/>
    <property type="match status" value="1"/>
</dbReference>
<reference evidence="8" key="1">
    <citation type="submission" date="2014-11" db="EMBL/GenBank/DDBJ databases">
        <authorList>
            <person name="Malar M.C."/>
            <person name="Sen D."/>
            <person name="Tripathy S."/>
        </authorList>
    </citation>
    <scope>NUCLEOTIDE SEQUENCE</scope>
    <source>
        <strain evidence="8">BDU141951</strain>
    </source>
</reference>
<dbReference type="InterPro" id="IPR015421">
    <property type="entry name" value="PyrdxlP-dep_Trfase_major"/>
</dbReference>
<comment type="cofactor">
    <cofactor evidence="1 7">
        <name>pyridoxal 5'-phosphate</name>
        <dbReference type="ChEBI" id="CHEBI:597326"/>
    </cofactor>
</comment>
<dbReference type="AlphaFoldDB" id="A0A0C1YJM3"/>
<evidence type="ECO:0000256" key="3">
    <source>
        <dbReference type="ARBA" id="ARBA00047175"/>
    </source>
</evidence>
<name>A0A0C1YJM3_9CYAN</name>
<keyword evidence="2 7" id="KW-0663">Pyridoxal phosphate</keyword>
<accession>A0A0C1YJM3</accession>
<evidence type="ECO:0000256" key="7">
    <source>
        <dbReference type="RuleBase" id="RU362118"/>
    </source>
</evidence>
<dbReference type="InterPro" id="IPR015422">
    <property type="entry name" value="PyrdxlP-dep_Trfase_small"/>
</dbReference>
<reference evidence="8" key="2">
    <citation type="journal article" date="2015" name="Genome Announc.">
        <title>Draft Genome Sequence of Filamentous Marine Cyanobacterium Lyngbya confervoides Strain BDU141951.</title>
        <authorList>
            <person name="Chandrababunaidu M.M."/>
            <person name="Sen D."/>
            <person name="Tripathy S."/>
        </authorList>
    </citation>
    <scope>NUCLEOTIDE SEQUENCE</scope>
    <source>
        <strain evidence="8">BDU141951</strain>
    </source>
</reference>
<evidence type="ECO:0000256" key="6">
    <source>
        <dbReference type="ARBA" id="ARBA00052699"/>
    </source>
</evidence>
<comment type="catalytic activity">
    <reaction evidence="5">
        <text>L-homocysteine + H2O = 2-oxobutanoate + hydrogen sulfide + NH4(+) + H(+)</text>
        <dbReference type="Rhea" id="RHEA:14501"/>
        <dbReference type="ChEBI" id="CHEBI:15377"/>
        <dbReference type="ChEBI" id="CHEBI:15378"/>
        <dbReference type="ChEBI" id="CHEBI:16763"/>
        <dbReference type="ChEBI" id="CHEBI:28938"/>
        <dbReference type="ChEBI" id="CHEBI:29919"/>
        <dbReference type="ChEBI" id="CHEBI:58199"/>
        <dbReference type="EC" id="4.4.1.2"/>
    </reaction>
    <physiologicalReaction direction="left-to-right" evidence="5">
        <dbReference type="Rhea" id="RHEA:14502"/>
    </physiologicalReaction>
</comment>
<dbReference type="InterPro" id="IPR015424">
    <property type="entry name" value="PyrdxlP-dep_Trfase"/>
</dbReference>
<dbReference type="GO" id="GO:0030170">
    <property type="term" value="F:pyridoxal phosphate binding"/>
    <property type="evidence" value="ECO:0007669"/>
    <property type="project" value="InterPro"/>
</dbReference>
<dbReference type="PIRSF" id="PIRSF001434">
    <property type="entry name" value="CGS"/>
    <property type="match status" value="1"/>
</dbReference>
<dbReference type="InterPro" id="IPR000277">
    <property type="entry name" value="Cys/Met-Metab_PyrdxlP-dep_enz"/>
</dbReference>
<dbReference type="GO" id="GO:0016740">
    <property type="term" value="F:transferase activity"/>
    <property type="evidence" value="ECO:0007669"/>
    <property type="project" value="UniProtKB-KW"/>
</dbReference>
<sequence>MATNNSYVSQGMQTTAIHAGAEPDSATHASSPSIVMASSFVVKDATTPFSPENVEEQEAFFYTREGNPTVQRLEKKLAALENAEACAAFGSGMAAISALMFYLLKPDDHVIMSDVAYVGAAELMKGLVPSLGIKVTRVDTTDLTAVQNAVLPETKLIHIETPCNPIVRLTDIKSIVDIACAAGAKVSVDSTFATPVATRPIELGVDFVIHSLSKYLCGHGDAIGGAVIGSRNEISNLRDLVIHLGGVISPFNAWLIMRGITTLPIRMKAHEDNALKVARFLEEHPKVKRVIYPGLPSHPQYELAKQQMRNFSGMIAFQTSEPLSIAQAFAKHLKTIHYAVSLGHQCSLIYYVPTDEILQTSFALTEAQVNSYRSYAGDGIFRFSVGLEDAEDICKDLDLSIAKS</sequence>
<dbReference type="GO" id="GO:0018826">
    <property type="term" value="F:methionine gamma-lyase activity"/>
    <property type="evidence" value="ECO:0007669"/>
    <property type="project" value="UniProtKB-EC"/>
</dbReference>
<evidence type="ECO:0000256" key="4">
    <source>
        <dbReference type="ARBA" id="ARBA00047199"/>
    </source>
</evidence>
<gene>
    <name evidence="8" type="ORF">QQ91_020520</name>
</gene>
<dbReference type="Gene3D" id="3.40.640.10">
    <property type="entry name" value="Type I PLP-dependent aspartate aminotransferase-like (Major domain)"/>
    <property type="match status" value="1"/>
</dbReference>
<dbReference type="Pfam" id="PF01053">
    <property type="entry name" value="Cys_Met_Meta_PP"/>
    <property type="match status" value="1"/>
</dbReference>
<dbReference type="Gene3D" id="3.90.1150.10">
    <property type="entry name" value="Aspartate Aminotransferase, domain 1"/>
    <property type="match status" value="1"/>
</dbReference>
<comment type="caution">
    <text evidence="8">The sequence shown here is derived from an EMBL/GenBank/DDBJ whole genome shotgun (WGS) entry which is preliminary data.</text>
</comment>
<evidence type="ECO:0000256" key="2">
    <source>
        <dbReference type="ARBA" id="ARBA00022898"/>
    </source>
</evidence>
<dbReference type="EC" id="4.4.1.2" evidence="3"/>